<accession>A0ABP7YX89</accession>
<feature type="transmembrane region" description="Helical" evidence="7">
    <location>
        <begin position="128"/>
        <end position="147"/>
    </location>
</feature>
<dbReference type="PANTHER" id="PTHR30074">
    <property type="entry name" value="FORMATE DEHYDROGENASE, NITRATE-INDUCIBLE, CYTOCHROME B556 FDN SUBUNIT"/>
    <property type="match status" value="1"/>
</dbReference>
<evidence type="ECO:0000256" key="1">
    <source>
        <dbReference type="ARBA" id="ARBA00004651"/>
    </source>
</evidence>
<feature type="transmembrane region" description="Helical" evidence="7">
    <location>
        <begin position="59"/>
        <end position="80"/>
    </location>
</feature>
<feature type="transmembrane region" description="Helical" evidence="7">
    <location>
        <begin position="167"/>
        <end position="184"/>
    </location>
</feature>
<dbReference type="RefSeq" id="WP_345022211.1">
    <property type="nucleotide sequence ID" value="NZ_BAABDO010000044.1"/>
</dbReference>
<sequence length="240" mass="26712">MRRPDPGHRDDRLLRFTRAERWVHHATALLMLACLVTALLLYVPALSSAVGRRDLIRPLHTWCGFALPVPVLVGLLSRAFRADLRRLNRFGPHDGEWLRRADRRAVRRVGGLDRGVVPVGKFNAGQKLNAAFTAGAILVMLGTGAMLAFPGPWPVHWRTGATFVHDWLFLVVAVVTAGHLWYALRDRGALTGIATGHVDRTWAARHHPAWLDALDGARRTPPAQPEEAPEEEKDTPAIRE</sequence>
<evidence type="ECO:0000256" key="5">
    <source>
        <dbReference type="ARBA" id="ARBA00023136"/>
    </source>
</evidence>
<dbReference type="InterPro" id="IPR011577">
    <property type="entry name" value="Cyt_b561_bac/Ni-Hgenase"/>
</dbReference>
<feature type="transmembrane region" description="Helical" evidence="7">
    <location>
        <begin position="21"/>
        <end position="47"/>
    </location>
</feature>
<reference evidence="10" key="1">
    <citation type="journal article" date="2019" name="Int. J. Syst. Evol. Microbiol.">
        <title>The Global Catalogue of Microorganisms (GCM) 10K type strain sequencing project: providing services to taxonomists for standard genome sequencing and annotation.</title>
        <authorList>
            <consortium name="The Broad Institute Genomics Platform"/>
            <consortium name="The Broad Institute Genome Sequencing Center for Infectious Disease"/>
            <person name="Wu L."/>
            <person name="Ma J."/>
        </authorList>
    </citation>
    <scope>NUCLEOTIDE SEQUENCE [LARGE SCALE GENOMIC DNA]</scope>
    <source>
        <strain evidence="10">JCM 17316</strain>
    </source>
</reference>
<keyword evidence="4 7" id="KW-1133">Transmembrane helix</keyword>
<evidence type="ECO:0000256" key="6">
    <source>
        <dbReference type="SAM" id="MobiDB-lite"/>
    </source>
</evidence>
<dbReference type="Proteomes" id="UP001500266">
    <property type="component" value="Unassembled WGS sequence"/>
</dbReference>
<evidence type="ECO:0000256" key="3">
    <source>
        <dbReference type="ARBA" id="ARBA00022692"/>
    </source>
</evidence>
<evidence type="ECO:0000256" key="4">
    <source>
        <dbReference type="ARBA" id="ARBA00022989"/>
    </source>
</evidence>
<feature type="region of interest" description="Disordered" evidence="6">
    <location>
        <begin position="215"/>
        <end position="240"/>
    </location>
</feature>
<dbReference type="Pfam" id="PF01292">
    <property type="entry name" value="Ni_hydr_CYTB"/>
    <property type="match status" value="1"/>
</dbReference>
<dbReference type="InterPro" id="IPR051817">
    <property type="entry name" value="FDH_cytochrome_b556_subunit"/>
</dbReference>
<dbReference type="SUPFAM" id="SSF81342">
    <property type="entry name" value="Transmembrane di-heme cytochromes"/>
    <property type="match status" value="1"/>
</dbReference>
<evidence type="ECO:0000259" key="8">
    <source>
        <dbReference type="Pfam" id="PF01292"/>
    </source>
</evidence>
<gene>
    <name evidence="9" type="ORF">GCM10022416_32300</name>
</gene>
<evidence type="ECO:0000256" key="7">
    <source>
        <dbReference type="SAM" id="Phobius"/>
    </source>
</evidence>
<dbReference type="PANTHER" id="PTHR30074:SF6">
    <property type="entry name" value="FORMATE DEHYDROGENASE GAMMA SUBUNIT"/>
    <property type="match status" value="1"/>
</dbReference>
<dbReference type="PROSITE" id="PS51257">
    <property type="entry name" value="PROKAR_LIPOPROTEIN"/>
    <property type="match status" value="1"/>
</dbReference>
<dbReference type="EMBL" id="BAABDO010000044">
    <property type="protein sequence ID" value="GAA4142848.1"/>
    <property type="molecule type" value="Genomic_DNA"/>
</dbReference>
<keyword evidence="10" id="KW-1185">Reference proteome</keyword>
<evidence type="ECO:0000313" key="9">
    <source>
        <dbReference type="EMBL" id="GAA4142848.1"/>
    </source>
</evidence>
<organism evidence="9 10">
    <name type="scientific">Actinomadura keratinilytica</name>
    <dbReference type="NCBI Taxonomy" id="547461"/>
    <lineage>
        <taxon>Bacteria</taxon>
        <taxon>Bacillati</taxon>
        <taxon>Actinomycetota</taxon>
        <taxon>Actinomycetes</taxon>
        <taxon>Streptosporangiales</taxon>
        <taxon>Thermomonosporaceae</taxon>
        <taxon>Actinomadura</taxon>
    </lineage>
</organism>
<keyword evidence="3 7" id="KW-0812">Transmembrane</keyword>
<proteinExistence type="predicted"/>
<comment type="subcellular location">
    <subcellularLocation>
        <location evidence="1">Cell membrane</location>
        <topology evidence="1">Multi-pass membrane protein</topology>
    </subcellularLocation>
</comment>
<dbReference type="Gene3D" id="1.20.950.20">
    <property type="entry name" value="Transmembrane di-heme cytochromes, Chain C"/>
    <property type="match status" value="1"/>
</dbReference>
<name>A0ABP7YX89_9ACTN</name>
<comment type="caution">
    <text evidence="9">The sequence shown here is derived from an EMBL/GenBank/DDBJ whole genome shotgun (WGS) entry which is preliminary data.</text>
</comment>
<dbReference type="InterPro" id="IPR016174">
    <property type="entry name" value="Di-haem_cyt_TM"/>
</dbReference>
<keyword evidence="5 7" id="KW-0472">Membrane</keyword>
<keyword evidence="2" id="KW-1003">Cell membrane</keyword>
<evidence type="ECO:0000313" key="10">
    <source>
        <dbReference type="Proteomes" id="UP001500266"/>
    </source>
</evidence>
<feature type="domain" description="Cytochrome b561 bacterial/Ni-hydrogenase" evidence="8">
    <location>
        <begin position="15"/>
        <end position="185"/>
    </location>
</feature>
<evidence type="ECO:0000256" key="2">
    <source>
        <dbReference type="ARBA" id="ARBA00022475"/>
    </source>
</evidence>
<protein>
    <submittedName>
        <fullName evidence="9">Formate dehydrogenase subunit gamma</fullName>
    </submittedName>
</protein>